<proteinExistence type="predicted"/>
<dbReference type="EnsemblMetazoa" id="XM_029487778.1">
    <property type="protein sequence ID" value="XP_029343638.1"/>
    <property type="gene ID" value="LOC100574802"/>
</dbReference>
<sequence length="214" mass="24157">MDWLDNNVSKRLEKIADELLGESFLNECCLDEMVGSTSEIMEPGQNIDLPNADIKVEDDSLFMLNTDTDTDTITGASTVKIPTGEMHFLTPNLVNADIKVEDDPLFTLNTDTIIDANTVKIPTEEMHFLAPNVVVKSEIEEHSEDSLERFIIVEEAVEEVTTTYDEHILEICQEDDAMDCTEQYEDIGYESLSSPEYDYKTRYSTPPILTDLLS</sequence>
<reference evidence="2" key="1">
    <citation type="submission" date="2010-06" db="EMBL/GenBank/DDBJ databases">
        <authorList>
            <person name="Jiang H."/>
            <person name="Abraham K."/>
            <person name="Ali S."/>
            <person name="Alsbrooks S.L."/>
            <person name="Anim B.N."/>
            <person name="Anosike U.S."/>
            <person name="Attaway T."/>
            <person name="Bandaranaike D.P."/>
            <person name="Battles P.K."/>
            <person name="Bell S.N."/>
            <person name="Bell A.V."/>
            <person name="Beltran B."/>
            <person name="Bickham C."/>
            <person name="Bustamante Y."/>
            <person name="Caleb T."/>
            <person name="Canada A."/>
            <person name="Cardenas V."/>
            <person name="Carter K."/>
            <person name="Chacko J."/>
            <person name="Chandrabose M.N."/>
            <person name="Chavez D."/>
            <person name="Chavez A."/>
            <person name="Chen L."/>
            <person name="Chu H.-S."/>
            <person name="Claassen K.J."/>
            <person name="Cockrell R."/>
            <person name="Collins M."/>
            <person name="Cooper J.A."/>
            <person name="Cree A."/>
            <person name="Curry S.M."/>
            <person name="Da Y."/>
            <person name="Dao M.D."/>
            <person name="Das B."/>
            <person name="Davila M.-L."/>
            <person name="Davy-Carroll L."/>
            <person name="Denson S."/>
            <person name="Dinh H."/>
            <person name="Ebong V.E."/>
            <person name="Edwards J.R."/>
            <person name="Egan A."/>
            <person name="El-Daye J."/>
            <person name="Escobedo L."/>
            <person name="Fernandez S."/>
            <person name="Fernando P.R."/>
            <person name="Flagg N."/>
            <person name="Forbes L.D."/>
            <person name="Fowler R.G."/>
            <person name="Fu Q."/>
            <person name="Gabisi R.A."/>
            <person name="Ganer J."/>
            <person name="Garbino Pronczuk A."/>
            <person name="Garcia R.M."/>
            <person name="Garner T."/>
            <person name="Garrett T.E."/>
            <person name="Gonzalez D.A."/>
            <person name="Hamid H."/>
            <person name="Hawkins E.S."/>
            <person name="Hirani K."/>
            <person name="Hogues M.E."/>
            <person name="Hollins B."/>
            <person name="Hsiao C.-H."/>
            <person name="Jabil R."/>
            <person name="James M.L."/>
            <person name="Jhangiani S.N."/>
            <person name="Johnson B."/>
            <person name="Johnson Q."/>
            <person name="Joshi V."/>
            <person name="Kalu J.B."/>
            <person name="Kam C."/>
            <person name="Kashfia A."/>
            <person name="Keebler J."/>
            <person name="Kisamo H."/>
            <person name="Kovar C.L."/>
            <person name="Lago L.A."/>
            <person name="Lai C.-Y."/>
            <person name="Laidlaw J."/>
            <person name="Lara F."/>
            <person name="Le T.-K."/>
            <person name="Lee S.L."/>
            <person name="Legall F.H."/>
            <person name="Lemon S.J."/>
            <person name="Lewis L.R."/>
            <person name="Li B."/>
            <person name="Liu Y."/>
            <person name="Liu Y.-S."/>
            <person name="Lopez J."/>
            <person name="Lozado R.J."/>
            <person name="Lu J."/>
            <person name="Madu R.C."/>
            <person name="Maheshwari M."/>
            <person name="Maheshwari R."/>
            <person name="Malloy K."/>
            <person name="Martinez E."/>
            <person name="Mathew T."/>
            <person name="Mercado I.C."/>
            <person name="Mercado C."/>
            <person name="Meyer B."/>
            <person name="Montgomery K."/>
            <person name="Morgan M.B."/>
            <person name="Munidasa M."/>
            <person name="Nazareth L.V."/>
            <person name="Nelson J."/>
            <person name="Ng B.M."/>
            <person name="Nguyen N.B."/>
            <person name="Nguyen P.Q."/>
            <person name="Nguyen T."/>
            <person name="Obregon M."/>
            <person name="Okwuonu G.O."/>
            <person name="Onwere C.G."/>
            <person name="Orozco G."/>
            <person name="Parra A."/>
            <person name="Patel S."/>
            <person name="Patil S."/>
            <person name="Perez A."/>
            <person name="Perez Y."/>
            <person name="Pham C."/>
            <person name="Primus E.L."/>
            <person name="Pu L.-L."/>
            <person name="Puazo M."/>
            <person name="Qin X."/>
            <person name="Quiroz J.B."/>
            <person name="Reese J."/>
            <person name="Richards S."/>
            <person name="Rives C.M."/>
            <person name="Robberts R."/>
            <person name="Ruiz S.J."/>
            <person name="Ruiz M.J."/>
            <person name="Santibanez J."/>
            <person name="Schneider B.W."/>
            <person name="Sisson I."/>
            <person name="Smith M."/>
            <person name="Sodergren E."/>
            <person name="Song X.-Z."/>
            <person name="Song B.B."/>
            <person name="Summersgill H."/>
            <person name="Thelus R."/>
            <person name="Thornton R.D."/>
            <person name="Trejos Z.Y."/>
            <person name="Usmani K."/>
            <person name="Vattathil S."/>
            <person name="Villasana D."/>
            <person name="Walker D.L."/>
            <person name="Wang S."/>
            <person name="Wang K."/>
            <person name="White C.S."/>
            <person name="Williams A.C."/>
            <person name="Williamson J."/>
            <person name="Wilson K."/>
            <person name="Woghiren I.O."/>
            <person name="Woodworth J.R."/>
            <person name="Worley K.C."/>
            <person name="Wright R.A."/>
            <person name="Wu W."/>
            <person name="Young L."/>
            <person name="Zhang L."/>
            <person name="Zhang J."/>
            <person name="Zhu Y."/>
            <person name="Muzny D.M."/>
            <person name="Weinstock G."/>
            <person name="Gibbs R.A."/>
        </authorList>
    </citation>
    <scope>NUCLEOTIDE SEQUENCE [LARGE SCALE GENOMIC DNA]</scope>
    <source>
        <strain evidence="2">LSR1</strain>
    </source>
</reference>
<reference evidence="1" key="2">
    <citation type="submission" date="2022-06" db="UniProtKB">
        <authorList>
            <consortium name="EnsemblMetazoa"/>
        </authorList>
    </citation>
    <scope>IDENTIFICATION</scope>
</reference>
<evidence type="ECO:0000313" key="2">
    <source>
        <dbReference type="Proteomes" id="UP000007819"/>
    </source>
</evidence>
<name>A0A8R2NMS4_ACYPI</name>
<evidence type="ECO:0000313" key="1">
    <source>
        <dbReference type="EnsemblMetazoa" id="XP_029343638.1"/>
    </source>
</evidence>
<dbReference type="AlphaFoldDB" id="A0A8R2NMS4"/>
<dbReference type="Proteomes" id="UP000007819">
    <property type="component" value="Chromosome A1"/>
</dbReference>
<accession>A0A8R2NMS4</accession>
<dbReference type="OrthoDB" id="20960at2759"/>
<keyword evidence="2" id="KW-1185">Reference proteome</keyword>
<organism evidence="1 2">
    <name type="scientific">Acyrthosiphon pisum</name>
    <name type="common">Pea aphid</name>
    <dbReference type="NCBI Taxonomy" id="7029"/>
    <lineage>
        <taxon>Eukaryota</taxon>
        <taxon>Metazoa</taxon>
        <taxon>Ecdysozoa</taxon>
        <taxon>Arthropoda</taxon>
        <taxon>Hexapoda</taxon>
        <taxon>Insecta</taxon>
        <taxon>Pterygota</taxon>
        <taxon>Neoptera</taxon>
        <taxon>Paraneoptera</taxon>
        <taxon>Hemiptera</taxon>
        <taxon>Sternorrhyncha</taxon>
        <taxon>Aphidomorpha</taxon>
        <taxon>Aphidoidea</taxon>
        <taxon>Aphididae</taxon>
        <taxon>Macrosiphini</taxon>
        <taxon>Acyrthosiphon</taxon>
    </lineage>
</organism>
<protein>
    <submittedName>
        <fullName evidence="1">Uncharacterized protein</fullName>
    </submittedName>
</protein>